<reference evidence="1" key="1">
    <citation type="journal article" date="2019" name="bioRxiv">
        <title>The Genome of the Zebra Mussel, Dreissena polymorpha: A Resource for Invasive Species Research.</title>
        <authorList>
            <person name="McCartney M.A."/>
            <person name="Auch B."/>
            <person name="Kono T."/>
            <person name="Mallez S."/>
            <person name="Zhang Y."/>
            <person name="Obille A."/>
            <person name="Becker A."/>
            <person name="Abrahante J.E."/>
            <person name="Garbe J."/>
            <person name="Badalamenti J.P."/>
            <person name="Herman A."/>
            <person name="Mangelson H."/>
            <person name="Liachko I."/>
            <person name="Sullivan S."/>
            <person name="Sone E.D."/>
            <person name="Koren S."/>
            <person name="Silverstein K.A.T."/>
            <person name="Beckman K.B."/>
            <person name="Gohl D.M."/>
        </authorList>
    </citation>
    <scope>NUCLEOTIDE SEQUENCE</scope>
    <source>
        <strain evidence="1">Duluth1</strain>
        <tissue evidence="1">Whole animal</tissue>
    </source>
</reference>
<sequence>MDNIEAELVNVEKRLSSKICKQVDTRTNNDVKRVNNELHERFATLRSDMHGDMEEMQAKISSISDKISNIDGMSSRDSLSSNIIVCILPVSENDQGNKLQKTYP</sequence>
<proteinExistence type="predicted"/>
<name>A0A9D4JY28_DREPO</name>
<dbReference type="EMBL" id="JAIWYP010000005">
    <property type="protein sequence ID" value="KAH3828141.1"/>
    <property type="molecule type" value="Genomic_DNA"/>
</dbReference>
<organism evidence="1 2">
    <name type="scientific">Dreissena polymorpha</name>
    <name type="common">Zebra mussel</name>
    <name type="synonym">Mytilus polymorpha</name>
    <dbReference type="NCBI Taxonomy" id="45954"/>
    <lineage>
        <taxon>Eukaryota</taxon>
        <taxon>Metazoa</taxon>
        <taxon>Spiralia</taxon>
        <taxon>Lophotrochozoa</taxon>
        <taxon>Mollusca</taxon>
        <taxon>Bivalvia</taxon>
        <taxon>Autobranchia</taxon>
        <taxon>Heteroconchia</taxon>
        <taxon>Euheterodonta</taxon>
        <taxon>Imparidentia</taxon>
        <taxon>Neoheterodontei</taxon>
        <taxon>Myida</taxon>
        <taxon>Dreissenoidea</taxon>
        <taxon>Dreissenidae</taxon>
        <taxon>Dreissena</taxon>
    </lineage>
</organism>
<comment type="caution">
    <text evidence="1">The sequence shown here is derived from an EMBL/GenBank/DDBJ whole genome shotgun (WGS) entry which is preliminary data.</text>
</comment>
<reference evidence="1" key="2">
    <citation type="submission" date="2020-11" db="EMBL/GenBank/DDBJ databases">
        <authorList>
            <person name="McCartney M.A."/>
            <person name="Auch B."/>
            <person name="Kono T."/>
            <person name="Mallez S."/>
            <person name="Becker A."/>
            <person name="Gohl D.M."/>
            <person name="Silverstein K.A.T."/>
            <person name="Koren S."/>
            <person name="Bechman K.B."/>
            <person name="Herman A."/>
            <person name="Abrahante J.E."/>
            <person name="Garbe J."/>
        </authorList>
    </citation>
    <scope>NUCLEOTIDE SEQUENCE</scope>
    <source>
        <strain evidence="1">Duluth1</strain>
        <tissue evidence="1">Whole animal</tissue>
    </source>
</reference>
<accession>A0A9D4JY28</accession>
<dbReference type="AlphaFoldDB" id="A0A9D4JY28"/>
<gene>
    <name evidence="1" type="ORF">DPMN_130093</name>
</gene>
<dbReference type="Proteomes" id="UP000828390">
    <property type="component" value="Unassembled WGS sequence"/>
</dbReference>
<protein>
    <submittedName>
        <fullName evidence="1">Uncharacterized protein</fullName>
    </submittedName>
</protein>
<evidence type="ECO:0000313" key="2">
    <source>
        <dbReference type="Proteomes" id="UP000828390"/>
    </source>
</evidence>
<evidence type="ECO:0000313" key="1">
    <source>
        <dbReference type="EMBL" id="KAH3828141.1"/>
    </source>
</evidence>
<keyword evidence="2" id="KW-1185">Reference proteome</keyword>